<dbReference type="Pfam" id="PF02709">
    <property type="entry name" value="Glyco_transf_7C"/>
    <property type="match status" value="1"/>
</dbReference>
<dbReference type="EMBL" id="JAWDGP010003451">
    <property type="protein sequence ID" value="KAK3774194.1"/>
    <property type="molecule type" value="Genomic_DNA"/>
</dbReference>
<evidence type="ECO:0000256" key="9">
    <source>
        <dbReference type="ARBA" id="ARBA00023157"/>
    </source>
</evidence>
<accession>A0AAE1DKL1</accession>
<dbReference type="Gene3D" id="3.90.550.10">
    <property type="entry name" value="Spore Coat Polysaccharide Biosynthesis Protein SpsA, Chain A"/>
    <property type="match status" value="1"/>
</dbReference>
<comment type="subcellular location">
    <subcellularLocation>
        <location evidence="2 11">Golgi apparatus membrane</location>
        <topology evidence="2 11">Single-pass type II membrane protein</topology>
    </subcellularLocation>
</comment>
<dbReference type="GO" id="GO:0046872">
    <property type="term" value="F:metal ion binding"/>
    <property type="evidence" value="ECO:0007669"/>
    <property type="project" value="UniProtKB-KW"/>
</dbReference>
<keyword evidence="6" id="KW-0479">Metal-binding</keyword>
<keyword evidence="4 11" id="KW-0328">Glycosyltransferase</keyword>
<keyword evidence="11" id="KW-0472">Membrane</keyword>
<dbReference type="Proteomes" id="UP001283361">
    <property type="component" value="Unassembled WGS sequence"/>
</dbReference>
<dbReference type="SUPFAM" id="SSF50370">
    <property type="entry name" value="Ricin B-like lectins"/>
    <property type="match status" value="1"/>
</dbReference>
<keyword evidence="7 11" id="KW-0430">Lectin</keyword>
<dbReference type="AlphaFoldDB" id="A0AAE1DKL1"/>
<dbReference type="CDD" id="cd23441">
    <property type="entry name" value="beta-trefoil_Ricin_GALNT14-like"/>
    <property type="match status" value="1"/>
</dbReference>
<evidence type="ECO:0000256" key="11">
    <source>
        <dbReference type="RuleBase" id="RU361242"/>
    </source>
</evidence>
<evidence type="ECO:0000313" key="13">
    <source>
        <dbReference type="EMBL" id="KAK3774194.1"/>
    </source>
</evidence>
<evidence type="ECO:0000256" key="10">
    <source>
        <dbReference type="ARBA" id="ARBA00023211"/>
    </source>
</evidence>
<evidence type="ECO:0000256" key="1">
    <source>
        <dbReference type="ARBA" id="ARBA00001936"/>
    </source>
</evidence>
<protein>
    <recommendedName>
        <fullName evidence="11">Polypeptide N-acetylgalactosaminyltransferase</fullName>
        <ecNumber evidence="11">2.4.1.-</ecNumber>
    </recommendedName>
    <alternativeName>
        <fullName evidence="11">Protein-UDP acetylgalactosaminyltransferase</fullName>
    </alternativeName>
</protein>
<dbReference type="GO" id="GO:0000139">
    <property type="term" value="C:Golgi membrane"/>
    <property type="evidence" value="ECO:0007669"/>
    <property type="project" value="UniProtKB-SubCell"/>
</dbReference>
<dbReference type="InterPro" id="IPR035992">
    <property type="entry name" value="Ricin_B-like_lectins"/>
</dbReference>
<evidence type="ECO:0000256" key="7">
    <source>
        <dbReference type="ARBA" id="ARBA00022734"/>
    </source>
</evidence>
<feature type="domain" description="Ricin B lectin" evidence="12">
    <location>
        <begin position="464"/>
        <end position="587"/>
    </location>
</feature>
<comment type="caution">
    <text evidence="13">The sequence shown here is derived from an EMBL/GenBank/DDBJ whole genome shotgun (WGS) entry which is preliminary data.</text>
</comment>
<keyword evidence="10 11" id="KW-0464">Manganese</keyword>
<evidence type="ECO:0000256" key="2">
    <source>
        <dbReference type="ARBA" id="ARBA00004323"/>
    </source>
</evidence>
<evidence type="ECO:0000256" key="8">
    <source>
        <dbReference type="ARBA" id="ARBA00023034"/>
    </source>
</evidence>
<name>A0AAE1DKL1_9GAST</name>
<dbReference type="GO" id="GO:0006493">
    <property type="term" value="P:protein O-linked glycosylation"/>
    <property type="evidence" value="ECO:0007669"/>
    <property type="project" value="TreeGrafter"/>
</dbReference>
<comment type="cofactor">
    <cofactor evidence="1 11">
        <name>Mn(2+)</name>
        <dbReference type="ChEBI" id="CHEBI:29035"/>
    </cofactor>
</comment>
<feature type="transmembrane region" description="Helical" evidence="11">
    <location>
        <begin position="7"/>
        <end position="26"/>
    </location>
</feature>
<dbReference type="GO" id="GO:0004653">
    <property type="term" value="F:polypeptide N-acetylgalactosaminyltransferase activity"/>
    <property type="evidence" value="ECO:0007669"/>
    <property type="project" value="TreeGrafter"/>
</dbReference>
<dbReference type="PANTHER" id="PTHR11675">
    <property type="entry name" value="N-ACETYLGALACTOSAMINYLTRANSFERASE"/>
    <property type="match status" value="1"/>
</dbReference>
<dbReference type="Pfam" id="PF00652">
    <property type="entry name" value="Ricin_B_lectin"/>
    <property type="match status" value="1"/>
</dbReference>
<gene>
    <name evidence="13" type="ORF">RRG08_001329</name>
</gene>
<evidence type="ECO:0000256" key="6">
    <source>
        <dbReference type="ARBA" id="ARBA00022723"/>
    </source>
</evidence>
<dbReference type="InterPro" id="IPR001173">
    <property type="entry name" value="Glyco_trans_2-like"/>
</dbReference>
<dbReference type="Pfam" id="PF00535">
    <property type="entry name" value="Glycos_transf_2"/>
    <property type="match status" value="1"/>
</dbReference>
<evidence type="ECO:0000256" key="3">
    <source>
        <dbReference type="ARBA" id="ARBA00004922"/>
    </source>
</evidence>
<dbReference type="EC" id="2.4.1.-" evidence="11"/>
<sequence length="592" mass="68402">MRLHVRRFVLAGGTIIALLILLFMWIKPFLWDMQHRDNFKPVKIKRLKYQRGQSIFLKNASNNGASSLIGFNERHDSAADLHSIKSNQSGYSKQFNADDFGVSTELRNKDNKNKYNLDIWRSDAIPLDRRVPDSRPKECATLKYPKNLPSTSVVITMHNEWPSVVLRTVKSIINRTPSSLLKQIIIVDDASDNDVIKTGLEKYIAANYKSGLIKLVQQQKRQGLIRSRLVGLDYVRAKVVVFLDSHMEVNQNWLQPLLTEIVKNRKMLALAQLDYIDKDTFAYNFYPGYRTRYGFRWDMQFFETYFRPDQTSGKTDTDPLPGVLFVGTGFAVDVKYFKDIGAYDPGMMIWGGENIELAWRVWMCGGQILHIPCSRIGHIERNQPYSFPDGRLTTEMYNYKRAVDIWVGDYKEYVYKQFPGMETMDAGSLGEREHLPSQLGCHNFTWFINTIWPELLRYKEDGDPWGMIKTNTGNMCLDNDNYVFQGPYELLIQPCIYDLQRQGFSLTKSGQLRTTIHCVIAKSQDADLIPFIENCFLNPPHKWKYTKNHLVHIPSGMCLQAMGSSEQQVPVLQPCKKDLSAQKWIFESRGML</sequence>
<keyword evidence="11" id="KW-0812">Transmembrane</keyword>
<dbReference type="GO" id="GO:0030246">
    <property type="term" value="F:carbohydrate binding"/>
    <property type="evidence" value="ECO:0007669"/>
    <property type="project" value="UniProtKB-KW"/>
</dbReference>
<dbReference type="SMART" id="SM00458">
    <property type="entry name" value="RICIN"/>
    <property type="match status" value="1"/>
</dbReference>
<keyword evidence="11" id="KW-1133">Transmembrane helix</keyword>
<dbReference type="SUPFAM" id="SSF53448">
    <property type="entry name" value="Nucleotide-diphospho-sugar transferases"/>
    <property type="match status" value="1"/>
</dbReference>
<comment type="pathway">
    <text evidence="3 11">Protein modification; protein glycosylation.</text>
</comment>
<evidence type="ECO:0000259" key="12">
    <source>
        <dbReference type="SMART" id="SM00458"/>
    </source>
</evidence>
<keyword evidence="5 11" id="KW-0808">Transferase</keyword>
<keyword evidence="8 11" id="KW-0333">Golgi apparatus</keyword>
<evidence type="ECO:0000313" key="14">
    <source>
        <dbReference type="Proteomes" id="UP001283361"/>
    </source>
</evidence>
<reference evidence="13" key="1">
    <citation type="journal article" date="2023" name="G3 (Bethesda)">
        <title>A reference genome for the long-term kleptoplast-retaining sea slug Elysia crispata morphotype clarki.</title>
        <authorList>
            <person name="Eastman K.E."/>
            <person name="Pendleton A.L."/>
            <person name="Shaikh M.A."/>
            <person name="Suttiyut T."/>
            <person name="Ogas R."/>
            <person name="Tomko P."/>
            <person name="Gavelis G."/>
            <person name="Widhalm J.R."/>
            <person name="Wisecaver J.H."/>
        </authorList>
    </citation>
    <scope>NUCLEOTIDE SEQUENCE</scope>
    <source>
        <strain evidence="13">ECLA1</strain>
    </source>
</reference>
<dbReference type="Gene3D" id="2.80.10.50">
    <property type="match status" value="1"/>
</dbReference>
<organism evidence="13 14">
    <name type="scientific">Elysia crispata</name>
    <name type="common">lettuce slug</name>
    <dbReference type="NCBI Taxonomy" id="231223"/>
    <lineage>
        <taxon>Eukaryota</taxon>
        <taxon>Metazoa</taxon>
        <taxon>Spiralia</taxon>
        <taxon>Lophotrochozoa</taxon>
        <taxon>Mollusca</taxon>
        <taxon>Gastropoda</taxon>
        <taxon>Heterobranchia</taxon>
        <taxon>Euthyneura</taxon>
        <taxon>Panpulmonata</taxon>
        <taxon>Sacoglossa</taxon>
        <taxon>Placobranchoidea</taxon>
        <taxon>Plakobranchidae</taxon>
        <taxon>Elysia</taxon>
    </lineage>
</organism>
<evidence type="ECO:0000256" key="4">
    <source>
        <dbReference type="ARBA" id="ARBA00022676"/>
    </source>
</evidence>
<comment type="similarity">
    <text evidence="11">Belongs to the glycosyltransferase 2 family. GalNAc-T subfamily.</text>
</comment>
<dbReference type="InterPro" id="IPR029044">
    <property type="entry name" value="Nucleotide-diphossugar_trans"/>
</dbReference>
<keyword evidence="14" id="KW-1185">Reference proteome</keyword>
<dbReference type="InterPro" id="IPR000772">
    <property type="entry name" value="Ricin_B_lectin"/>
</dbReference>
<dbReference type="PANTHER" id="PTHR11675:SF68">
    <property type="entry name" value="N-ACETYLGALACTOSAMINYLTRANSFERASE 7"/>
    <property type="match status" value="1"/>
</dbReference>
<dbReference type="PROSITE" id="PS50231">
    <property type="entry name" value="RICIN_B_LECTIN"/>
    <property type="match status" value="1"/>
</dbReference>
<evidence type="ECO:0000256" key="5">
    <source>
        <dbReference type="ARBA" id="ARBA00022679"/>
    </source>
</evidence>
<keyword evidence="9 11" id="KW-1015">Disulfide bond</keyword>
<proteinExistence type="inferred from homology"/>
<dbReference type="InterPro" id="IPR027791">
    <property type="entry name" value="Galactosyl_T_C"/>
</dbReference>